<accession>A0A5C3NM76</accession>
<keyword evidence="1" id="KW-0732">Signal</keyword>
<evidence type="ECO:0008006" key="4">
    <source>
        <dbReference type="Google" id="ProtNLM"/>
    </source>
</evidence>
<dbReference type="EMBL" id="ML213505">
    <property type="protein sequence ID" value="TFK54731.1"/>
    <property type="molecule type" value="Genomic_DNA"/>
</dbReference>
<dbReference type="Proteomes" id="UP000305948">
    <property type="component" value="Unassembled WGS sequence"/>
</dbReference>
<protein>
    <recommendedName>
        <fullName evidence="4">Cupredoxin</fullName>
    </recommendedName>
</protein>
<evidence type="ECO:0000313" key="2">
    <source>
        <dbReference type="EMBL" id="TFK54731.1"/>
    </source>
</evidence>
<sequence>MKFSAVLAALASVAAVSAETFNVIVGGNSTLTFNPTSVTAAVGDTISFEFHAKNHTVTQSTFANPCAQMTTPTLGIDSGYVPVAADATSFPVWSFTMTNASAPLWFYCKQTGHCAKGMVFAVNPTAEKSFTAFQSAAMATAANTSSTTPSASAAAGGSASGTAGAAAASGSAAASGAGRVAGGAAGALAAVGLAAGLLL</sequence>
<dbReference type="OrthoDB" id="1921208at2759"/>
<proteinExistence type="predicted"/>
<dbReference type="AlphaFoldDB" id="A0A5C3NM76"/>
<organism evidence="2 3">
    <name type="scientific">Heliocybe sulcata</name>
    <dbReference type="NCBI Taxonomy" id="5364"/>
    <lineage>
        <taxon>Eukaryota</taxon>
        <taxon>Fungi</taxon>
        <taxon>Dikarya</taxon>
        <taxon>Basidiomycota</taxon>
        <taxon>Agaricomycotina</taxon>
        <taxon>Agaricomycetes</taxon>
        <taxon>Gloeophyllales</taxon>
        <taxon>Gloeophyllaceae</taxon>
        <taxon>Heliocybe</taxon>
    </lineage>
</organism>
<keyword evidence="3" id="KW-1185">Reference proteome</keyword>
<dbReference type="Gene3D" id="2.60.40.420">
    <property type="entry name" value="Cupredoxins - blue copper proteins"/>
    <property type="match status" value="1"/>
</dbReference>
<evidence type="ECO:0000313" key="3">
    <source>
        <dbReference type="Proteomes" id="UP000305948"/>
    </source>
</evidence>
<evidence type="ECO:0000256" key="1">
    <source>
        <dbReference type="SAM" id="SignalP"/>
    </source>
</evidence>
<dbReference type="InterPro" id="IPR008972">
    <property type="entry name" value="Cupredoxin"/>
</dbReference>
<dbReference type="InterPro" id="IPR052953">
    <property type="entry name" value="Ser-rich/MCO-related"/>
</dbReference>
<dbReference type="PANTHER" id="PTHR34883">
    <property type="entry name" value="SERINE-RICH PROTEIN, PUTATIVE-RELATED-RELATED"/>
    <property type="match status" value="1"/>
</dbReference>
<feature type="signal peptide" evidence="1">
    <location>
        <begin position="1"/>
        <end position="18"/>
    </location>
</feature>
<gene>
    <name evidence="2" type="ORF">OE88DRAFT_1673924</name>
</gene>
<dbReference type="STRING" id="5364.A0A5C3NM76"/>
<dbReference type="PANTHER" id="PTHR34883:SF4">
    <property type="entry name" value="CUPREDOXIN"/>
    <property type="match status" value="1"/>
</dbReference>
<feature type="chain" id="PRO_5023068992" description="Cupredoxin" evidence="1">
    <location>
        <begin position="19"/>
        <end position="199"/>
    </location>
</feature>
<dbReference type="CDD" id="cd00920">
    <property type="entry name" value="Cupredoxin"/>
    <property type="match status" value="1"/>
</dbReference>
<dbReference type="SUPFAM" id="SSF49503">
    <property type="entry name" value="Cupredoxins"/>
    <property type="match status" value="1"/>
</dbReference>
<name>A0A5C3NM76_9AGAM</name>
<reference evidence="2 3" key="1">
    <citation type="journal article" date="2019" name="Nat. Ecol. Evol.">
        <title>Megaphylogeny resolves global patterns of mushroom evolution.</title>
        <authorList>
            <person name="Varga T."/>
            <person name="Krizsan K."/>
            <person name="Foldi C."/>
            <person name="Dima B."/>
            <person name="Sanchez-Garcia M."/>
            <person name="Sanchez-Ramirez S."/>
            <person name="Szollosi G.J."/>
            <person name="Szarkandi J.G."/>
            <person name="Papp V."/>
            <person name="Albert L."/>
            <person name="Andreopoulos W."/>
            <person name="Angelini C."/>
            <person name="Antonin V."/>
            <person name="Barry K.W."/>
            <person name="Bougher N.L."/>
            <person name="Buchanan P."/>
            <person name="Buyck B."/>
            <person name="Bense V."/>
            <person name="Catcheside P."/>
            <person name="Chovatia M."/>
            <person name="Cooper J."/>
            <person name="Damon W."/>
            <person name="Desjardin D."/>
            <person name="Finy P."/>
            <person name="Geml J."/>
            <person name="Haridas S."/>
            <person name="Hughes K."/>
            <person name="Justo A."/>
            <person name="Karasinski D."/>
            <person name="Kautmanova I."/>
            <person name="Kiss B."/>
            <person name="Kocsube S."/>
            <person name="Kotiranta H."/>
            <person name="LaButti K.M."/>
            <person name="Lechner B.E."/>
            <person name="Liimatainen K."/>
            <person name="Lipzen A."/>
            <person name="Lukacs Z."/>
            <person name="Mihaltcheva S."/>
            <person name="Morgado L.N."/>
            <person name="Niskanen T."/>
            <person name="Noordeloos M.E."/>
            <person name="Ohm R.A."/>
            <person name="Ortiz-Santana B."/>
            <person name="Ovrebo C."/>
            <person name="Racz N."/>
            <person name="Riley R."/>
            <person name="Savchenko A."/>
            <person name="Shiryaev A."/>
            <person name="Soop K."/>
            <person name="Spirin V."/>
            <person name="Szebenyi C."/>
            <person name="Tomsovsky M."/>
            <person name="Tulloss R.E."/>
            <person name="Uehling J."/>
            <person name="Grigoriev I.V."/>
            <person name="Vagvolgyi C."/>
            <person name="Papp T."/>
            <person name="Martin F.M."/>
            <person name="Miettinen O."/>
            <person name="Hibbett D.S."/>
            <person name="Nagy L.G."/>
        </authorList>
    </citation>
    <scope>NUCLEOTIDE SEQUENCE [LARGE SCALE GENOMIC DNA]</scope>
    <source>
        <strain evidence="2 3">OMC1185</strain>
    </source>
</reference>